<evidence type="ECO:0000256" key="1">
    <source>
        <dbReference type="SAM" id="SignalP"/>
    </source>
</evidence>
<accession>A0ABP6YBP9</accession>
<dbReference type="EMBL" id="BAABAA010000008">
    <property type="protein sequence ID" value="GAA3580574.1"/>
    <property type="molecule type" value="Genomic_DNA"/>
</dbReference>
<evidence type="ECO:0000313" key="2">
    <source>
        <dbReference type="EMBL" id="GAA3580574.1"/>
    </source>
</evidence>
<protein>
    <recommendedName>
        <fullName evidence="4">Calcium-binding protein</fullName>
    </recommendedName>
</protein>
<evidence type="ECO:0000313" key="3">
    <source>
        <dbReference type="Proteomes" id="UP001501222"/>
    </source>
</evidence>
<reference evidence="3" key="1">
    <citation type="journal article" date="2019" name="Int. J. Syst. Evol. Microbiol.">
        <title>The Global Catalogue of Microorganisms (GCM) 10K type strain sequencing project: providing services to taxonomists for standard genome sequencing and annotation.</title>
        <authorList>
            <consortium name="The Broad Institute Genomics Platform"/>
            <consortium name="The Broad Institute Genome Sequencing Center for Infectious Disease"/>
            <person name="Wu L."/>
            <person name="Ma J."/>
        </authorList>
    </citation>
    <scope>NUCLEOTIDE SEQUENCE [LARGE SCALE GENOMIC DNA]</scope>
    <source>
        <strain evidence="3">JCM 16928</strain>
    </source>
</reference>
<gene>
    <name evidence="2" type="ORF">GCM10022235_58590</name>
</gene>
<dbReference type="InterPro" id="IPR011049">
    <property type="entry name" value="Serralysin-like_metalloprot_C"/>
</dbReference>
<proteinExistence type="predicted"/>
<keyword evidence="3" id="KW-1185">Reference proteome</keyword>
<sequence>MKSRSILRSFGVLSGAVIGTAAVLAAATPASAGRTYSTLTYVSDYPDVTVTYFGTEGADDVSVDIGAGDQGRITFQVPDASSVTIVDDVAGAPCRVDDATTISCTKAAYDAEGSLRKVMNVSAITWGGTDKITATGFGKVYGSTYTPIVAHLGGWEGNDTITALGGAAFITAGDGNDRIASGVGTANFRNSIDAGAGDDQIDASTPQSVDGIYCRSGVDTLRRNAADVVYDQANCESVVVS</sequence>
<dbReference type="SUPFAM" id="SSF51120">
    <property type="entry name" value="beta-Roll"/>
    <property type="match status" value="1"/>
</dbReference>
<feature type="chain" id="PRO_5045745978" description="Calcium-binding protein" evidence="1">
    <location>
        <begin position="33"/>
        <end position="241"/>
    </location>
</feature>
<comment type="caution">
    <text evidence="2">The sequence shown here is derived from an EMBL/GenBank/DDBJ whole genome shotgun (WGS) entry which is preliminary data.</text>
</comment>
<evidence type="ECO:0008006" key="4">
    <source>
        <dbReference type="Google" id="ProtNLM"/>
    </source>
</evidence>
<dbReference type="Proteomes" id="UP001501222">
    <property type="component" value="Unassembled WGS sequence"/>
</dbReference>
<name>A0ABP6YBP9_9ACTN</name>
<organism evidence="2 3">
    <name type="scientific">Kribbella ginsengisoli</name>
    <dbReference type="NCBI Taxonomy" id="363865"/>
    <lineage>
        <taxon>Bacteria</taxon>
        <taxon>Bacillati</taxon>
        <taxon>Actinomycetota</taxon>
        <taxon>Actinomycetes</taxon>
        <taxon>Propionibacteriales</taxon>
        <taxon>Kribbellaceae</taxon>
        <taxon>Kribbella</taxon>
    </lineage>
</organism>
<keyword evidence="1" id="KW-0732">Signal</keyword>
<dbReference type="Gene3D" id="2.160.20.160">
    <property type="match status" value="1"/>
</dbReference>
<feature type="signal peptide" evidence="1">
    <location>
        <begin position="1"/>
        <end position="32"/>
    </location>
</feature>